<evidence type="ECO:0000256" key="3">
    <source>
        <dbReference type="ARBA" id="ARBA00010280"/>
    </source>
</evidence>
<dbReference type="SUPFAM" id="SSF55326">
    <property type="entry name" value="PurM N-terminal domain-like"/>
    <property type="match status" value="1"/>
</dbReference>
<dbReference type="NCBIfam" id="TIGR00878">
    <property type="entry name" value="purM"/>
    <property type="match status" value="1"/>
</dbReference>
<evidence type="ECO:0000256" key="14">
    <source>
        <dbReference type="ARBA" id="ARBA00049057"/>
    </source>
</evidence>
<dbReference type="AlphaFoldDB" id="A0A388KU54"/>
<keyword evidence="7" id="KW-0436">Ligase</keyword>
<dbReference type="InterPro" id="IPR036921">
    <property type="entry name" value="PurM-like_N_sf"/>
</dbReference>
<dbReference type="GO" id="GO:0006189">
    <property type="term" value="P:'de novo' IMP biosynthetic process"/>
    <property type="evidence" value="ECO:0007669"/>
    <property type="project" value="UniProtKB-UniPathway"/>
</dbReference>
<sequence length="518" mass="54577">MAMAAAAVRAAVWPCHHRWLPSARTGHNNESYRDLQSPLRSPSPSISSSLLPRDRESSTDLLFSTCHCSSSSSPSCSNRASPVLRGLAPPPSSCSPQPQFCTKIRPHGSLWLVPVPIPIDEKDVQSRGRCHISSSFGGASSSSLQWPACTPSVSSSSRRSAQARRTMMERSSGDGGTGLTYKEAGVDIDAGAELVKRIAAMVPGIGGFGGLYPFGDSYLVAGTDGVGTKLKLAFELDIHNTIGIDLVAMSVNDIVTSGAKPLFFLDYFATSRLDVDAAAKVIAGIVEGCRQSDCALLGGETAEMPGFYADGEYDLSGFAVGAVKRDEVIDGSGVEAGDIILGLASSGVHSNGFSLVRRVLEKSGASLYDVLPGIEESAEEGNNSLTTIGASLLTPTVIYVKQIMDIIGKVPVKGIAHITGGGFTDNIPRILPDGLAAKIDVTAWEPPRVFQWIQQAGQISDNEMRRTFNMGIGMAMVVSPSAAEEILSWGPNHWQDLGPNPIQIGEVVPGNGVIYASS</sequence>
<comment type="subcellular location">
    <subcellularLocation>
        <location evidence="1">Cytoplasm</location>
    </subcellularLocation>
</comment>
<evidence type="ECO:0000256" key="9">
    <source>
        <dbReference type="ARBA" id="ARBA00022755"/>
    </source>
</evidence>
<feature type="region of interest" description="Disordered" evidence="15">
    <location>
        <begin position="26"/>
        <end position="52"/>
    </location>
</feature>
<feature type="compositionally biased region" description="Low complexity" evidence="15">
    <location>
        <begin position="152"/>
        <end position="165"/>
    </location>
</feature>
<feature type="region of interest" description="Disordered" evidence="15">
    <location>
        <begin position="150"/>
        <end position="176"/>
    </location>
</feature>
<evidence type="ECO:0000256" key="8">
    <source>
        <dbReference type="ARBA" id="ARBA00022741"/>
    </source>
</evidence>
<evidence type="ECO:0000256" key="2">
    <source>
        <dbReference type="ARBA" id="ARBA00004686"/>
    </source>
</evidence>
<dbReference type="Gene3D" id="3.30.1330.10">
    <property type="entry name" value="PurM-like, N-terminal domain"/>
    <property type="match status" value="1"/>
</dbReference>
<dbReference type="InterPro" id="IPR004733">
    <property type="entry name" value="PurM_cligase"/>
</dbReference>
<dbReference type="InterPro" id="IPR010918">
    <property type="entry name" value="PurM-like_C_dom"/>
</dbReference>
<dbReference type="Gene3D" id="3.90.650.10">
    <property type="entry name" value="PurM-like C-terminal domain"/>
    <property type="match status" value="1"/>
</dbReference>
<dbReference type="FunFam" id="3.90.650.10:FF:000011">
    <property type="entry name" value="Phosphoribosylformylglycinamidine cyclo-ligase"/>
    <property type="match status" value="1"/>
</dbReference>
<keyword evidence="9" id="KW-0658">Purine biosynthesis</keyword>
<evidence type="ECO:0000256" key="15">
    <source>
        <dbReference type="SAM" id="MobiDB-lite"/>
    </source>
</evidence>
<dbReference type="CDD" id="cd02196">
    <property type="entry name" value="PurM"/>
    <property type="match status" value="1"/>
</dbReference>
<evidence type="ECO:0000313" key="18">
    <source>
        <dbReference type="EMBL" id="GBG73528.1"/>
    </source>
</evidence>
<evidence type="ECO:0000259" key="16">
    <source>
        <dbReference type="Pfam" id="PF00586"/>
    </source>
</evidence>
<evidence type="ECO:0000256" key="5">
    <source>
        <dbReference type="ARBA" id="ARBA00020367"/>
    </source>
</evidence>
<dbReference type="STRING" id="69332.A0A388KU54"/>
<evidence type="ECO:0000256" key="10">
    <source>
        <dbReference type="ARBA" id="ARBA00022840"/>
    </source>
</evidence>
<dbReference type="HAMAP" id="MF_00741">
    <property type="entry name" value="AIRS"/>
    <property type="match status" value="1"/>
</dbReference>
<comment type="similarity">
    <text evidence="3">Belongs to the AIR synthase family.</text>
</comment>
<dbReference type="Pfam" id="PF00586">
    <property type="entry name" value="AIRS"/>
    <property type="match status" value="1"/>
</dbReference>
<gene>
    <name evidence="18" type="ORF">CBR_g16871</name>
</gene>
<dbReference type="EC" id="6.3.3.1" evidence="4"/>
<feature type="domain" description="PurM-like N-terminal" evidence="16">
    <location>
        <begin position="215"/>
        <end position="323"/>
    </location>
</feature>
<proteinExistence type="inferred from homology"/>
<keyword evidence="8" id="KW-0547">Nucleotide-binding</keyword>
<dbReference type="Gramene" id="GBG73528">
    <property type="protein sequence ID" value="GBG73528"/>
    <property type="gene ID" value="CBR_g16871"/>
</dbReference>
<dbReference type="SUPFAM" id="SSF56042">
    <property type="entry name" value="PurM C-terminal domain-like"/>
    <property type="match status" value="1"/>
</dbReference>
<protein>
    <recommendedName>
        <fullName evidence="5">Phosphoribosylformylglycinamidine cyclo-ligase</fullName>
        <ecNumber evidence="4">6.3.3.1</ecNumber>
    </recommendedName>
    <alternativeName>
        <fullName evidence="12">AIR synthase</fullName>
    </alternativeName>
    <alternativeName>
        <fullName evidence="13">AIRS</fullName>
    </alternativeName>
    <alternativeName>
        <fullName evidence="11">Phosphoribosyl-aminoimidazole synthetase</fullName>
    </alternativeName>
</protein>
<dbReference type="UniPathway" id="UPA00074">
    <property type="reaction ID" value="UER00129"/>
</dbReference>
<comment type="caution">
    <text evidence="18">The sequence shown here is derived from an EMBL/GenBank/DDBJ whole genome shotgun (WGS) entry which is preliminary data.</text>
</comment>
<dbReference type="GO" id="GO:0004641">
    <property type="term" value="F:phosphoribosylformylglycinamidine cyclo-ligase activity"/>
    <property type="evidence" value="ECO:0007669"/>
    <property type="project" value="UniProtKB-EC"/>
</dbReference>
<dbReference type="GO" id="GO:0046084">
    <property type="term" value="P:adenine biosynthetic process"/>
    <property type="evidence" value="ECO:0007669"/>
    <property type="project" value="TreeGrafter"/>
</dbReference>
<accession>A0A388KU54</accession>
<organism evidence="18 19">
    <name type="scientific">Chara braunii</name>
    <name type="common">Braun's stonewort</name>
    <dbReference type="NCBI Taxonomy" id="69332"/>
    <lineage>
        <taxon>Eukaryota</taxon>
        <taxon>Viridiplantae</taxon>
        <taxon>Streptophyta</taxon>
        <taxon>Charophyceae</taxon>
        <taxon>Charales</taxon>
        <taxon>Characeae</taxon>
        <taxon>Chara</taxon>
    </lineage>
</organism>
<dbReference type="OMA" id="ATIYQDS"/>
<evidence type="ECO:0000259" key="17">
    <source>
        <dbReference type="Pfam" id="PF02769"/>
    </source>
</evidence>
<comment type="pathway">
    <text evidence="2">Purine metabolism; IMP biosynthesis via de novo pathway; 5-amino-1-(5-phospho-D-ribosyl)imidazole from N(2)-formyl-N(1)-(5-phospho-D-ribosyl)glycinamide: step 2/2.</text>
</comment>
<dbReference type="GO" id="GO:0004637">
    <property type="term" value="F:phosphoribosylamine-glycine ligase activity"/>
    <property type="evidence" value="ECO:0007669"/>
    <property type="project" value="TreeGrafter"/>
</dbReference>
<keyword evidence="6" id="KW-0963">Cytoplasm</keyword>
<dbReference type="Pfam" id="PF02769">
    <property type="entry name" value="AIRS_C"/>
    <property type="match status" value="1"/>
</dbReference>
<keyword evidence="10" id="KW-0067">ATP-binding</keyword>
<dbReference type="InterPro" id="IPR036676">
    <property type="entry name" value="PurM-like_C_sf"/>
</dbReference>
<dbReference type="PANTHER" id="PTHR10520">
    <property type="entry name" value="TRIFUNCTIONAL PURINE BIOSYNTHETIC PROTEIN ADENOSINE-3-RELATED"/>
    <property type="match status" value="1"/>
</dbReference>
<feature type="domain" description="PurM-like C-terminal" evidence="17">
    <location>
        <begin position="335"/>
        <end position="511"/>
    </location>
</feature>
<feature type="compositionally biased region" description="Low complexity" evidence="15">
    <location>
        <begin position="34"/>
        <end position="51"/>
    </location>
</feature>
<dbReference type="PANTHER" id="PTHR10520:SF12">
    <property type="entry name" value="TRIFUNCTIONAL PURINE BIOSYNTHETIC PROTEIN ADENOSINE-3"/>
    <property type="match status" value="1"/>
</dbReference>
<dbReference type="OrthoDB" id="2018833at2759"/>
<evidence type="ECO:0000256" key="4">
    <source>
        <dbReference type="ARBA" id="ARBA00013047"/>
    </source>
</evidence>
<name>A0A388KU54_CHABU</name>
<evidence type="ECO:0000256" key="11">
    <source>
        <dbReference type="ARBA" id="ARBA00031908"/>
    </source>
</evidence>
<dbReference type="GO" id="GO:0005829">
    <property type="term" value="C:cytosol"/>
    <property type="evidence" value="ECO:0007669"/>
    <property type="project" value="TreeGrafter"/>
</dbReference>
<dbReference type="Proteomes" id="UP000265515">
    <property type="component" value="Unassembled WGS sequence"/>
</dbReference>
<evidence type="ECO:0000256" key="12">
    <source>
        <dbReference type="ARBA" id="ARBA00032931"/>
    </source>
</evidence>
<evidence type="ECO:0000256" key="1">
    <source>
        <dbReference type="ARBA" id="ARBA00004496"/>
    </source>
</evidence>
<comment type="catalytic activity">
    <reaction evidence="14">
        <text>2-formamido-N(1)-(5-O-phospho-beta-D-ribosyl)acetamidine + ATP = 5-amino-1-(5-phospho-beta-D-ribosyl)imidazole + ADP + phosphate + H(+)</text>
        <dbReference type="Rhea" id="RHEA:23032"/>
        <dbReference type="ChEBI" id="CHEBI:15378"/>
        <dbReference type="ChEBI" id="CHEBI:30616"/>
        <dbReference type="ChEBI" id="CHEBI:43474"/>
        <dbReference type="ChEBI" id="CHEBI:137981"/>
        <dbReference type="ChEBI" id="CHEBI:147287"/>
        <dbReference type="ChEBI" id="CHEBI:456216"/>
        <dbReference type="EC" id="6.3.3.1"/>
    </reaction>
</comment>
<evidence type="ECO:0000256" key="13">
    <source>
        <dbReference type="ARBA" id="ARBA00033093"/>
    </source>
</evidence>
<keyword evidence="19" id="KW-1185">Reference proteome</keyword>
<evidence type="ECO:0000256" key="6">
    <source>
        <dbReference type="ARBA" id="ARBA00022490"/>
    </source>
</evidence>
<dbReference type="FunFam" id="3.30.1330.10:FF:000001">
    <property type="entry name" value="Phosphoribosylformylglycinamidine cyclo-ligase"/>
    <property type="match status" value="1"/>
</dbReference>
<evidence type="ECO:0000256" key="7">
    <source>
        <dbReference type="ARBA" id="ARBA00022598"/>
    </source>
</evidence>
<dbReference type="InterPro" id="IPR016188">
    <property type="entry name" value="PurM-like_N"/>
</dbReference>
<dbReference type="GO" id="GO:0005524">
    <property type="term" value="F:ATP binding"/>
    <property type="evidence" value="ECO:0007669"/>
    <property type="project" value="UniProtKB-KW"/>
</dbReference>
<dbReference type="EMBL" id="BFEA01000185">
    <property type="protein sequence ID" value="GBG73528.1"/>
    <property type="molecule type" value="Genomic_DNA"/>
</dbReference>
<reference evidence="18 19" key="1">
    <citation type="journal article" date="2018" name="Cell">
        <title>The Chara Genome: Secondary Complexity and Implications for Plant Terrestrialization.</title>
        <authorList>
            <person name="Nishiyama T."/>
            <person name="Sakayama H."/>
            <person name="Vries J.D."/>
            <person name="Buschmann H."/>
            <person name="Saint-Marcoux D."/>
            <person name="Ullrich K.K."/>
            <person name="Haas F.B."/>
            <person name="Vanderstraeten L."/>
            <person name="Becker D."/>
            <person name="Lang D."/>
            <person name="Vosolsobe S."/>
            <person name="Rombauts S."/>
            <person name="Wilhelmsson P.K.I."/>
            <person name="Janitza P."/>
            <person name="Kern R."/>
            <person name="Heyl A."/>
            <person name="Rumpler F."/>
            <person name="Villalobos L.I.A.C."/>
            <person name="Clay J.M."/>
            <person name="Skokan R."/>
            <person name="Toyoda A."/>
            <person name="Suzuki Y."/>
            <person name="Kagoshima H."/>
            <person name="Schijlen E."/>
            <person name="Tajeshwar N."/>
            <person name="Catarino B."/>
            <person name="Hetherington A.J."/>
            <person name="Saltykova A."/>
            <person name="Bonnot C."/>
            <person name="Breuninger H."/>
            <person name="Symeonidi A."/>
            <person name="Radhakrishnan G.V."/>
            <person name="Van Nieuwerburgh F."/>
            <person name="Deforce D."/>
            <person name="Chang C."/>
            <person name="Karol K.G."/>
            <person name="Hedrich R."/>
            <person name="Ulvskov P."/>
            <person name="Glockner G."/>
            <person name="Delwiche C.F."/>
            <person name="Petrasek J."/>
            <person name="Van de Peer Y."/>
            <person name="Friml J."/>
            <person name="Beilby M."/>
            <person name="Dolan L."/>
            <person name="Kohara Y."/>
            <person name="Sugano S."/>
            <person name="Fujiyama A."/>
            <person name="Delaux P.-M."/>
            <person name="Quint M."/>
            <person name="TheiBen G."/>
            <person name="Hagemann M."/>
            <person name="Harholt J."/>
            <person name="Dunand C."/>
            <person name="Zachgo S."/>
            <person name="Langdale J."/>
            <person name="Maumus F."/>
            <person name="Straeten D.V.D."/>
            <person name="Gould S.B."/>
            <person name="Rensing S.A."/>
        </authorList>
    </citation>
    <scope>NUCLEOTIDE SEQUENCE [LARGE SCALE GENOMIC DNA]</scope>
    <source>
        <strain evidence="18 19">S276</strain>
    </source>
</reference>
<evidence type="ECO:0000313" key="19">
    <source>
        <dbReference type="Proteomes" id="UP000265515"/>
    </source>
</evidence>